<feature type="transmembrane region" description="Helical" evidence="6">
    <location>
        <begin position="249"/>
        <end position="269"/>
    </location>
</feature>
<evidence type="ECO:0000256" key="6">
    <source>
        <dbReference type="SAM" id="Phobius"/>
    </source>
</evidence>
<evidence type="ECO:0000313" key="9">
    <source>
        <dbReference type="Proteomes" id="UP001595690"/>
    </source>
</evidence>
<feature type="transmembrane region" description="Helical" evidence="6">
    <location>
        <begin position="304"/>
        <end position="326"/>
    </location>
</feature>
<dbReference type="PANTHER" id="PTHR23513">
    <property type="entry name" value="INTEGRAL MEMBRANE EFFLUX PROTEIN-RELATED"/>
    <property type="match status" value="1"/>
</dbReference>
<evidence type="ECO:0000256" key="3">
    <source>
        <dbReference type="ARBA" id="ARBA00022692"/>
    </source>
</evidence>
<dbReference type="Pfam" id="PF07690">
    <property type="entry name" value="MFS_1"/>
    <property type="match status" value="1"/>
</dbReference>
<dbReference type="Gene3D" id="1.20.1250.20">
    <property type="entry name" value="MFS general substrate transporter like domains"/>
    <property type="match status" value="1"/>
</dbReference>
<proteinExistence type="predicted"/>
<keyword evidence="3 6" id="KW-0812">Transmembrane</keyword>
<dbReference type="RefSeq" id="WP_382374902.1">
    <property type="nucleotide sequence ID" value="NZ_JBHRZI010000015.1"/>
</dbReference>
<dbReference type="PROSITE" id="PS50850">
    <property type="entry name" value="MFS"/>
    <property type="match status" value="1"/>
</dbReference>
<dbReference type="EMBL" id="JBHRZI010000015">
    <property type="protein sequence ID" value="MFC3893956.1"/>
    <property type="molecule type" value="Genomic_DNA"/>
</dbReference>
<feature type="transmembrane region" description="Helical" evidence="6">
    <location>
        <begin position="369"/>
        <end position="388"/>
    </location>
</feature>
<feature type="transmembrane region" description="Helical" evidence="6">
    <location>
        <begin position="338"/>
        <end position="363"/>
    </location>
</feature>
<organism evidence="8 9">
    <name type="scientific">Lentzea rhizosphaerae</name>
    <dbReference type="NCBI Taxonomy" id="2041025"/>
    <lineage>
        <taxon>Bacteria</taxon>
        <taxon>Bacillati</taxon>
        <taxon>Actinomycetota</taxon>
        <taxon>Actinomycetes</taxon>
        <taxon>Pseudonocardiales</taxon>
        <taxon>Pseudonocardiaceae</taxon>
        <taxon>Lentzea</taxon>
    </lineage>
</organism>
<dbReference type="PANTHER" id="PTHR23513:SF11">
    <property type="entry name" value="STAPHYLOFERRIN A TRANSPORTER"/>
    <property type="match status" value="1"/>
</dbReference>
<accession>A0ABV8BWK1</accession>
<comment type="caution">
    <text evidence="8">The sequence shown here is derived from an EMBL/GenBank/DDBJ whole genome shotgun (WGS) entry which is preliminary data.</text>
</comment>
<dbReference type="InterPro" id="IPR011701">
    <property type="entry name" value="MFS"/>
</dbReference>
<name>A0ABV8BWK1_9PSEU</name>
<protein>
    <submittedName>
        <fullName evidence="8">MFS transporter</fullName>
    </submittedName>
</protein>
<evidence type="ECO:0000256" key="1">
    <source>
        <dbReference type="ARBA" id="ARBA00004651"/>
    </source>
</evidence>
<feature type="transmembrane region" description="Helical" evidence="6">
    <location>
        <begin position="220"/>
        <end position="243"/>
    </location>
</feature>
<evidence type="ECO:0000256" key="5">
    <source>
        <dbReference type="ARBA" id="ARBA00023136"/>
    </source>
</evidence>
<gene>
    <name evidence="8" type="ORF">ACFOWZ_20965</name>
</gene>
<sequence>MPGYRELARDREFRALFVAHVVSVAGDQFARVALTVHVYDRTASAGLTALTYALTFLPDLVGGPLLSGLADRFARKEVMVAADLVRAVLLLFMAVPGMPLWALAALLVLVQFAGAPHGAARAALLPQVLPDERYPMGQAVLSTVTQAAQVAGFLTGGAMVAWLGPGPVLVADAVTFGVSALLVLVFLLDRPAPRGPRVRAWPGDLVGGARLVWGDRQLRALVALACVSGFYIAAEALAAPLAARLGAGPAAVGAIFGVVSAGTAVGMLVLARVPRAQGLRWMPWLAVVSCAVLLPMALSPGLAWSLVLLGLSGAASGYQLLANALFVRSVPDATRGQAFGLAVTALRVSQGLGIAAAGAMAHWWPVHHVIAAIAGLGTVAAAGAAWEWRKVRRSVPQF</sequence>
<feature type="transmembrane region" description="Helical" evidence="6">
    <location>
        <begin position="169"/>
        <end position="188"/>
    </location>
</feature>
<feature type="transmembrane region" description="Helical" evidence="6">
    <location>
        <begin position="45"/>
        <end position="66"/>
    </location>
</feature>
<dbReference type="InterPro" id="IPR020846">
    <property type="entry name" value="MFS_dom"/>
</dbReference>
<keyword evidence="5 6" id="KW-0472">Membrane</keyword>
<feature type="transmembrane region" description="Helical" evidence="6">
    <location>
        <begin position="281"/>
        <end position="298"/>
    </location>
</feature>
<reference evidence="9" key="1">
    <citation type="journal article" date="2019" name="Int. J. Syst. Evol. Microbiol.">
        <title>The Global Catalogue of Microorganisms (GCM) 10K type strain sequencing project: providing services to taxonomists for standard genome sequencing and annotation.</title>
        <authorList>
            <consortium name="The Broad Institute Genomics Platform"/>
            <consortium name="The Broad Institute Genome Sequencing Center for Infectious Disease"/>
            <person name="Wu L."/>
            <person name="Ma J."/>
        </authorList>
    </citation>
    <scope>NUCLEOTIDE SEQUENCE [LARGE SCALE GENOMIC DNA]</scope>
    <source>
        <strain evidence="9">CGMCC 4.7405</strain>
    </source>
</reference>
<keyword evidence="2" id="KW-1003">Cell membrane</keyword>
<evidence type="ECO:0000259" key="7">
    <source>
        <dbReference type="PROSITE" id="PS50850"/>
    </source>
</evidence>
<dbReference type="CDD" id="cd06173">
    <property type="entry name" value="MFS_MefA_like"/>
    <property type="match status" value="1"/>
</dbReference>
<keyword evidence="4 6" id="KW-1133">Transmembrane helix</keyword>
<evidence type="ECO:0000256" key="2">
    <source>
        <dbReference type="ARBA" id="ARBA00022475"/>
    </source>
</evidence>
<dbReference type="SUPFAM" id="SSF103473">
    <property type="entry name" value="MFS general substrate transporter"/>
    <property type="match status" value="1"/>
</dbReference>
<dbReference type="InterPro" id="IPR036259">
    <property type="entry name" value="MFS_trans_sf"/>
</dbReference>
<feature type="transmembrane region" description="Helical" evidence="6">
    <location>
        <begin position="15"/>
        <end position="39"/>
    </location>
</feature>
<evidence type="ECO:0000313" key="8">
    <source>
        <dbReference type="EMBL" id="MFC3893956.1"/>
    </source>
</evidence>
<dbReference type="Proteomes" id="UP001595690">
    <property type="component" value="Unassembled WGS sequence"/>
</dbReference>
<keyword evidence="9" id="KW-1185">Reference proteome</keyword>
<evidence type="ECO:0000256" key="4">
    <source>
        <dbReference type="ARBA" id="ARBA00022989"/>
    </source>
</evidence>
<comment type="subcellular location">
    <subcellularLocation>
        <location evidence="1">Cell membrane</location>
        <topology evidence="1">Multi-pass membrane protein</topology>
    </subcellularLocation>
</comment>
<feature type="domain" description="Major facilitator superfamily (MFS) profile" evidence="7">
    <location>
        <begin position="1"/>
        <end position="191"/>
    </location>
</feature>